<comment type="caution">
    <text evidence="2">The sequence shown here is derived from an EMBL/GenBank/DDBJ whole genome shotgun (WGS) entry which is preliminary data.</text>
</comment>
<protein>
    <submittedName>
        <fullName evidence="2">Uncharacterized protein</fullName>
    </submittedName>
</protein>
<feature type="region of interest" description="Disordered" evidence="1">
    <location>
        <begin position="39"/>
        <end position="63"/>
    </location>
</feature>
<name>A0A0W8EYS6_9ZZZZ</name>
<evidence type="ECO:0000313" key="2">
    <source>
        <dbReference type="EMBL" id="KUG13630.1"/>
    </source>
</evidence>
<dbReference type="AlphaFoldDB" id="A0A0W8EYS6"/>
<organism evidence="2">
    <name type="scientific">hydrocarbon metagenome</name>
    <dbReference type="NCBI Taxonomy" id="938273"/>
    <lineage>
        <taxon>unclassified sequences</taxon>
        <taxon>metagenomes</taxon>
        <taxon>ecological metagenomes</taxon>
    </lineage>
</organism>
<sequence>MPILISGIFTGTTFGYVNSHLMGHIRSCPAHHPERMGNTGGCPAGISGIGAARPAQPGQEGES</sequence>
<evidence type="ECO:0000256" key="1">
    <source>
        <dbReference type="SAM" id="MobiDB-lite"/>
    </source>
</evidence>
<reference evidence="2" key="1">
    <citation type="journal article" date="2015" name="Proc. Natl. Acad. Sci. U.S.A.">
        <title>Networks of energetic and metabolic interactions define dynamics in microbial communities.</title>
        <authorList>
            <person name="Embree M."/>
            <person name="Liu J.K."/>
            <person name="Al-Bassam M.M."/>
            <person name="Zengler K."/>
        </authorList>
    </citation>
    <scope>NUCLEOTIDE SEQUENCE</scope>
</reference>
<dbReference type="EMBL" id="LNQE01001713">
    <property type="protein sequence ID" value="KUG13630.1"/>
    <property type="molecule type" value="Genomic_DNA"/>
</dbReference>
<gene>
    <name evidence="2" type="ORF">ASZ90_016343</name>
</gene>
<proteinExistence type="predicted"/>
<accession>A0A0W8EYS6</accession>